<dbReference type="SMART" id="SM00849">
    <property type="entry name" value="Lactamase_B"/>
    <property type="match status" value="1"/>
</dbReference>
<dbReference type="InterPro" id="IPR001279">
    <property type="entry name" value="Metallo-B-lactamas"/>
</dbReference>
<evidence type="ECO:0000313" key="7">
    <source>
        <dbReference type="EMBL" id="NEN52144.1"/>
    </source>
</evidence>
<reference evidence="6 8" key="1">
    <citation type="submission" date="2020-01" db="EMBL/GenBank/DDBJ databases">
        <title>the WGS Modestobacter muralis CPCC 204518.</title>
        <authorList>
            <person name="Jiang Z."/>
        </authorList>
    </citation>
    <scope>NUCLEOTIDE SEQUENCE [LARGE SCALE GENOMIC DNA]</scope>
    <source>
        <strain evidence="6 8">DSM 100205</strain>
    </source>
</reference>
<dbReference type="SUPFAM" id="SSF56281">
    <property type="entry name" value="Metallo-hydrolase/oxidoreductase"/>
    <property type="match status" value="1"/>
</dbReference>
<dbReference type="GO" id="GO:0016787">
    <property type="term" value="F:hydrolase activity"/>
    <property type="evidence" value="ECO:0007669"/>
    <property type="project" value="UniProtKB-KW"/>
</dbReference>
<sequence length="218" mass="23368">MEIHPLRSGVSTSYLVVEGKRAMLVDAGEPGLTPKVLATLRDLDAELGLIVLTHFHYDHVGAADAIRAATGARVAIHEKDAEALRAGGRLQLVPTRLFARLLATFINKKEQRPVTPDLEFGDEEDLTRYGGFGKTFWTPGHTPGSQSIVLDDGTVFAGDALTEKAITHHAQGPMFIDDAASSTASIKAIAARATTLYVAHNGKVEIRSIKSFAAGLRD</sequence>
<dbReference type="InterPro" id="IPR051453">
    <property type="entry name" value="MBL_Glyoxalase_II"/>
</dbReference>
<reference evidence="7 9" key="2">
    <citation type="submission" date="2020-02" db="EMBL/GenBank/DDBJ databases">
        <title>The WGS of Modestobacter muralis DSM 100205.</title>
        <authorList>
            <person name="Jiang Z."/>
        </authorList>
    </citation>
    <scope>NUCLEOTIDE SEQUENCE [LARGE SCALE GENOMIC DNA]</scope>
    <source>
        <strain evidence="7 9">DSM 100205</strain>
    </source>
</reference>
<comment type="caution">
    <text evidence="6">The sequence shown here is derived from an EMBL/GenBank/DDBJ whole genome shotgun (WGS) entry which is preliminary data.</text>
</comment>
<dbReference type="PANTHER" id="PTHR46233:SF3">
    <property type="entry name" value="HYDROXYACYLGLUTATHIONE HYDROLASE GLOC"/>
    <property type="match status" value="1"/>
</dbReference>
<dbReference type="InterPro" id="IPR036866">
    <property type="entry name" value="RibonucZ/Hydroxyglut_hydro"/>
</dbReference>
<dbReference type="AlphaFoldDB" id="A0A6P0EXF1"/>
<feature type="domain" description="Metallo-beta-lactamase" evidence="5">
    <location>
        <begin position="10"/>
        <end position="200"/>
    </location>
</feature>
<evidence type="ECO:0000313" key="9">
    <source>
        <dbReference type="Proteomes" id="UP000471152"/>
    </source>
</evidence>
<name>A0A6P0EXF1_9ACTN</name>
<accession>A0A6P0EXF1</accession>
<evidence type="ECO:0000256" key="3">
    <source>
        <dbReference type="ARBA" id="ARBA00022801"/>
    </source>
</evidence>
<gene>
    <name evidence="7" type="ORF">G3R41_14595</name>
    <name evidence="6" type="ORF">GCU67_13945</name>
</gene>
<keyword evidence="3 6" id="KW-0378">Hydrolase</keyword>
<comment type="cofactor">
    <cofactor evidence="1">
        <name>Zn(2+)</name>
        <dbReference type="ChEBI" id="CHEBI:29105"/>
    </cofactor>
</comment>
<evidence type="ECO:0000313" key="8">
    <source>
        <dbReference type="Proteomes" id="UP000468828"/>
    </source>
</evidence>
<evidence type="ECO:0000259" key="5">
    <source>
        <dbReference type="SMART" id="SM00849"/>
    </source>
</evidence>
<dbReference type="Proteomes" id="UP000468828">
    <property type="component" value="Unassembled WGS sequence"/>
</dbReference>
<dbReference type="Gene3D" id="3.60.15.10">
    <property type="entry name" value="Ribonuclease Z/Hydroxyacylglutathione hydrolase-like"/>
    <property type="match status" value="1"/>
</dbReference>
<organism evidence="6 8">
    <name type="scientific">Modestobacter muralis</name>
    <dbReference type="NCBI Taxonomy" id="1608614"/>
    <lineage>
        <taxon>Bacteria</taxon>
        <taxon>Bacillati</taxon>
        <taxon>Actinomycetota</taxon>
        <taxon>Actinomycetes</taxon>
        <taxon>Geodermatophilales</taxon>
        <taxon>Geodermatophilaceae</taxon>
        <taxon>Modestobacter</taxon>
    </lineage>
</organism>
<evidence type="ECO:0000256" key="4">
    <source>
        <dbReference type="ARBA" id="ARBA00022833"/>
    </source>
</evidence>
<evidence type="ECO:0000313" key="6">
    <source>
        <dbReference type="EMBL" id="NEK95256.1"/>
    </source>
</evidence>
<dbReference type="Proteomes" id="UP000471152">
    <property type="component" value="Unassembled WGS sequence"/>
</dbReference>
<proteinExistence type="predicted"/>
<evidence type="ECO:0000256" key="2">
    <source>
        <dbReference type="ARBA" id="ARBA00022723"/>
    </source>
</evidence>
<dbReference type="EMBL" id="JAAGWB010000041">
    <property type="protein sequence ID" value="NEN52144.1"/>
    <property type="molecule type" value="Genomic_DNA"/>
</dbReference>
<dbReference type="Pfam" id="PF00753">
    <property type="entry name" value="Lactamase_B"/>
    <property type="match status" value="1"/>
</dbReference>
<dbReference type="PANTHER" id="PTHR46233">
    <property type="entry name" value="HYDROXYACYLGLUTATHIONE HYDROLASE GLOC"/>
    <property type="match status" value="1"/>
</dbReference>
<dbReference type="RefSeq" id="WP_163611822.1">
    <property type="nucleotide sequence ID" value="NZ_JAAGWB010000041.1"/>
</dbReference>
<evidence type="ECO:0000256" key="1">
    <source>
        <dbReference type="ARBA" id="ARBA00001947"/>
    </source>
</evidence>
<keyword evidence="2" id="KW-0479">Metal-binding</keyword>
<keyword evidence="4" id="KW-0862">Zinc</keyword>
<dbReference type="EMBL" id="JAAGWH010000039">
    <property type="protein sequence ID" value="NEK95256.1"/>
    <property type="molecule type" value="Genomic_DNA"/>
</dbReference>
<keyword evidence="8" id="KW-1185">Reference proteome</keyword>
<protein>
    <submittedName>
        <fullName evidence="6">MBL fold metallo-hydrolase</fullName>
    </submittedName>
</protein>
<dbReference type="GO" id="GO:0046872">
    <property type="term" value="F:metal ion binding"/>
    <property type="evidence" value="ECO:0007669"/>
    <property type="project" value="UniProtKB-KW"/>
</dbReference>